<dbReference type="AlphaFoldDB" id="A0A1Y1BD46"/>
<dbReference type="EMBL" id="JABCLD010000333">
    <property type="protein sequence ID" value="NMU24485.1"/>
    <property type="molecule type" value="Genomic_DNA"/>
</dbReference>
<organism evidence="2">
    <name type="scientific">Vibrio parahaemolyticus</name>
    <dbReference type="NCBI Taxonomy" id="670"/>
    <lineage>
        <taxon>Bacteria</taxon>
        <taxon>Pseudomonadati</taxon>
        <taxon>Pseudomonadota</taxon>
        <taxon>Gammaproteobacteria</taxon>
        <taxon>Vibrionales</taxon>
        <taxon>Vibrionaceae</taxon>
        <taxon>Vibrio</taxon>
    </lineage>
</organism>
<name>A0A1Y1BD46_VIBPH</name>
<reference evidence="2" key="1">
    <citation type="journal article" date="2017" name="Infect. Genet. Evol.">
        <title>Plasmid dynamics in Vibrio parahaemolyticus strains related to shrimp Acute Hepatopancreatic Necrosis Syndrome (AHPNS).</title>
        <authorList>
            <person name="Theethakaew C."/>
            <person name="Nakamura S."/>
            <person name="Motooka D."/>
            <person name="Matsuda S."/>
            <person name="Kodama T."/>
            <person name="Chonsin K."/>
            <person name="Suthienkul O."/>
            <person name="Iida T."/>
        </authorList>
    </citation>
    <scope>NUCLEOTIDE SEQUENCE</scope>
    <source>
        <strain evidence="2">VPE61</strain>
        <plasmid evidence="1">pVP2HP</plasmid>
        <plasmid evidence="2">pVPE61b</plasmid>
    </source>
</reference>
<evidence type="ECO:0000313" key="4">
    <source>
        <dbReference type="Proteomes" id="UP000555836"/>
    </source>
</evidence>
<accession>A0A1Y1BD46</accession>
<dbReference type="RefSeq" id="WP_023623311.1">
    <property type="nucleotide sequence ID" value="NZ_AP014859.1"/>
</dbReference>
<reference evidence="3 4" key="2">
    <citation type="submission" date="2020-04" db="EMBL/GenBank/DDBJ databases">
        <title>Whole-genome sequencing of Vibrio spp. from China reveals different genetic environments of blaCTX-M-14 among diverse lineages.</title>
        <authorList>
            <person name="Zheng Z."/>
            <person name="Ye L."/>
            <person name="Chen S."/>
        </authorList>
    </citation>
    <scope>NUCLEOTIDE SEQUENCE [LARGE SCALE GENOMIC DNA]</scope>
    <source>
        <strain evidence="3 4">Vb0574</strain>
    </source>
</reference>
<protein>
    <submittedName>
        <fullName evidence="2">Uncharacterized protein</fullName>
    </submittedName>
</protein>
<evidence type="ECO:0000313" key="3">
    <source>
        <dbReference type="EMBL" id="NMU24485.1"/>
    </source>
</evidence>
<geneLocation type="plasmid" evidence="2">
    <name>pVPE61b</name>
</geneLocation>
<dbReference type="EMBL" id="AP014859">
    <property type="protein sequence ID" value="BAX56820.1"/>
    <property type="molecule type" value="Genomic_DNA"/>
</dbReference>
<geneLocation type="plasmid" evidence="1">
    <name>pVP2HP</name>
</geneLocation>
<sequence length="65" mass="7217">MYKTTKINCDETPGNWLSVIDGEDEAMPVIEIYSSEHQTGNVCCPNKDALKVLIDALSEAYDHLS</sequence>
<keyword evidence="2" id="KW-0614">Plasmid</keyword>
<gene>
    <name evidence="3" type="ORF">HKB21_02470</name>
</gene>
<evidence type="ECO:0000313" key="2">
    <source>
        <dbReference type="EMBL" id="BAX57086.1"/>
    </source>
</evidence>
<dbReference type="EMBL" id="AP014861">
    <property type="protein sequence ID" value="BAX57086.1"/>
    <property type="molecule type" value="Genomic_DNA"/>
</dbReference>
<proteinExistence type="predicted"/>
<dbReference type="Proteomes" id="UP000555836">
    <property type="component" value="Unassembled WGS sequence"/>
</dbReference>
<evidence type="ECO:0000313" key="1">
    <source>
        <dbReference type="EMBL" id="BAX56820.1"/>
    </source>
</evidence>